<protein>
    <recommendedName>
        <fullName evidence="2">Reverse transcriptase domain-containing protein</fullName>
    </recommendedName>
</protein>
<dbReference type="CDD" id="cd09274">
    <property type="entry name" value="RNase_HI_RT_Ty3"/>
    <property type="match status" value="1"/>
</dbReference>
<keyword evidence="1" id="KW-0511">Multifunctional enzyme</keyword>
<reference evidence="4" key="1">
    <citation type="journal article" date="2013" name="Nature">
        <title>Draft genome of the wheat A-genome progenitor Triticum urartu.</title>
        <authorList>
            <person name="Ling H.Q."/>
            <person name="Zhao S."/>
            <person name="Liu D."/>
            <person name="Wang J."/>
            <person name="Sun H."/>
            <person name="Zhang C."/>
            <person name="Fan H."/>
            <person name="Li D."/>
            <person name="Dong L."/>
            <person name="Tao Y."/>
            <person name="Gao C."/>
            <person name="Wu H."/>
            <person name="Li Y."/>
            <person name="Cui Y."/>
            <person name="Guo X."/>
            <person name="Zheng S."/>
            <person name="Wang B."/>
            <person name="Yu K."/>
            <person name="Liang Q."/>
            <person name="Yang W."/>
            <person name="Lou X."/>
            <person name="Chen J."/>
            <person name="Feng M."/>
            <person name="Jian J."/>
            <person name="Zhang X."/>
            <person name="Luo G."/>
            <person name="Jiang Y."/>
            <person name="Liu J."/>
            <person name="Wang Z."/>
            <person name="Sha Y."/>
            <person name="Zhang B."/>
            <person name="Wu H."/>
            <person name="Tang D."/>
            <person name="Shen Q."/>
            <person name="Xue P."/>
            <person name="Zou S."/>
            <person name="Wang X."/>
            <person name="Liu X."/>
            <person name="Wang F."/>
            <person name="Yang Y."/>
            <person name="An X."/>
            <person name="Dong Z."/>
            <person name="Zhang K."/>
            <person name="Zhang X."/>
            <person name="Luo M.C."/>
            <person name="Dvorak J."/>
            <person name="Tong Y."/>
            <person name="Wang J."/>
            <person name="Yang H."/>
            <person name="Li Z."/>
            <person name="Wang D."/>
            <person name="Zhang A."/>
            <person name="Wang J."/>
        </authorList>
    </citation>
    <scope>NUCLEOTIDE SEQUENCE</scope>
    <source>
        <strain evidence="4">cv. G1812</strain>
    </source>
</reference>
<sequence>MEHPPIPAAIGDLIEQYGVIFEEPRGLPPQRAFDHAIPLVSGARPVNLRPYRYSPAQKDEIERQVADMLAQGIIQPSVSPFASLVLLVQKKDLTWRFCVDYRHLNAITIKNRYPLPVIDELLDELAGARVFTSLDSRAGYHQIRMRPEDEHKTAFKTHHGHFEFKVLPYGVTGGPPTFQGGMNIVLAPFLRHRVLVFIDDILVYSEDLDSHIRLLLQVFQLLQEHQLKVKYSKCTFARSKLLYLGHENSGDGVRTDEKNIAAVQKWPVPTNVKEVRGFLSLAGYYRKFVHGFAITSRPLTDQLKKGTVCRWTELEDGAFRALQQALVAVPVLALPNFSKMFELEIDASDLGIGAVLMQEIHPLGFLSRALGPRNRMLSTYEKEGLAILLAVDHWRPYLQHDEFIIHTDQRSLIHLEDQRLSTPRQQKIMVKLLGLRYRIVYKRGLDNRAADALSRLPGPPQGDLATITTAVPAWLEAVQLGYREDPAAQRLLARLATNPDAHDGYQLCDGIIKQNGRVWLGDNVSLQKQVLEALHTGAIGGHSGFNATYRRVRRLFTWPGLKHHVKMFVEACQTCKQAKPGRV</sequence>
<dbReference type="InterPro" id="IPR050951">
    <property type="entry name" value="Retrovirus_Pol_polyprotein"/>
</dbReference>
<organism evidence="3 4">
    <name type="scientific">Triticum urartu</name>
    <name type="common">Red wild einkorn</name>
    <name type="synonym">Crithodium urartu</name>
    <dbReference type="NCBI Taxonomy" id="4572"/>
    <lineage>
        <taxon>Eukaryota</taxon>
        <taxon>Viridiplantae</taxon>
        <taxon>Streptophyta</taxon>
        <taxon>Embryophyta</taxon>
        <taxon>Tracheophyta</taxon>
        <taxon>Spermatophyta</taxon>
        <taxon>Magnoliopsida</taxon>
        <taxon>Liliopsida</taxon>
        <taxon>Poales</taxon>
        <taxon>Poaceae</taxon>
        <taxon>BOP clade</taxon>
        <taxon>Pooideae</taxon>
        <taxon>Triticodae</taxon>
        <taxon>Triticeae</taxon>
        <taxon>Triticinae</taxon>
        <taxon>Triticum</taxon>
    </lineage>
</organism>
<reference evidence="3" key="2">
    <citation type="submission" date="2018-03" db="EMBL/GenBank/DDBJ databases">
        <title>The Triticum urartu genome reveals the dynamic nature of wheat genome evolution.</title>
        <authorList>
            <person name="Ling H."/>
            <person name="Ma B."/>
            <person name="Shi X."/>
            <person name="Liu H."/>
            <person name="Dong L."/>
            <person name="Sun H."/>
            <person name="Cao Y."/>
            <person name="Gao Q."/>
            <person name="Zheng S."/>
            <person name="Li Y."/>
            <person name="Yu Y."/>
            <person name="Du H."/>
            <person name="Qi M."/>
            <person name="Li Y."/>
            <person name="Yu H."/>
            <person name="Cui Y."/>
            <person name="Wang N."/>
            <person name="Chen C."/>
            <person name="Wu H."/>
            <person name="Zhao Y."/>
            <person name="Zhang J."/>
            <person name="Li Y."/>
            <person name="Zhou W."/>
            <person name="Zhang B."/>
            <person name="Hu W."/>
            <person name="Eijk M."/>
            <person name="Tang J."/>
            <person name="Witsenboer H."/>
            <person name="Zhao S."/>
            <person name="Li Z."/>
            <person name="Zhang A."/>
            <person name="Wang D."/>
            <person name="Liang C."/>
        </authorList>
    </citation>
    <scope>NUCLEOTIDE SEQUENCE [LARGE SCALE GENOMIC DNA]</scope>
    <source>
        <strain evidence="3">cv. G1812</strain>
    </source>
</reference>
<dbReference type="FunFam" id="3.30.70.270:FF:000020">
    <property type="entry name" value="Transposon Tf2-6 polyprotein-like Protein"/>
    <property type="match status" value="1"/>
</dbReference>
<evidence type="ECO:0000313" key="4">
    <source>
        <dbReference type="Proteomes" id="UP000015106"/>
    </source>
</evidence>
<dbReference type="PROSITE" id="PS50878">
    <property type="entry name" value="RT_POL"/>
    <property type="match status" value="1"/>
</dbReference>
<dbReference type="AlphaFoldDB" id="A0A8R7UHS3"/>
<evidence type="ECO:0000259" key="2">
    <source>
        <dbReference type="PROSITE" id="PS50878"/>
    </source>
</evidence>
<dbReference type="Pfam" id="PF00078">
    <property type="entry name" value="RVT_1"/>
    <property type="match status" value="1"/>
</dbReference>
<dbReference type="Proteomes" id="UP000015106">
    <property type="component" value="Chromosome 5"/>
</dbReference>
<dbReference type="Gramene" id="TuG1812G0500003370.01.T01">
    <property type="protein sequence ID" value="TuG1812G0500003370.01.T01.cds275320"/>
    <property type="gene ID" value="TuG1812G0500003370.01"/>
</dbReference>
<dbReference type="PANTHER" id="PTHR37984">
    <property type="entry name" value="PROTEIN CBG26694"/>
    <property type="match status" value="1"/>
</dbReference>
<name>A0A8R7UHS3_TRIUA</name>
<evidence type="ECO:0000313" key="3">
    <source>
        <dbReference type="EnsemblPlants" id="TuG1812G0500003370.01.T01.cds275320"/>
    </source>
</evidence>
<dbReference type="Gene3D" id="3.10.10.10">
    <property type="entry name" value="HIV Type 1 Reverse Transcriptase, subunit A, domain 1"/>
    <property type="match status" value="1"/>
</dbReference>
<dbReference type="InterPro" id="IPR041577">
    <property type="entry name" value="RT_RNaseH_2"/>
</dbReference>
<reference evidence="3" key="3">
    <citation type="submission" date="2022-06" db="UniProtKB">
        <authorList>
            <consortium name="EnsemblPlants"/>
        </authorList>
    </citation>
    <scope>IDENTIFICATION</scope>
</reference>
<dbReference type="InterPro" id="IPR043502">
    <property type="entry name" value="DNA/RNA_pol_sf"/>
</dbReference>
<feature type="domain" description="Reverse transcriptase" evidence="2">
    <location>
        <begin position="69"/>
        <end position="248"/>
    </location>
</feature>
<keyword evidence="4" id="KW-1185">Reference proteome</keyword>
<dbReference type="GO" id="GO:0003824">
    <property type="term" value="F:catalytic activity"/>
    <property type="evidence" value="ECO:0007669"/>
    <property type="project" value="UniProtKB-KW"/>
</dbReference>
<dbReference type="CDD" id="cd01647">
    <property type="entry name" value="RT_LTR"/>
    <property type="match status" value="1"/>
</dbReference>
<dbReference type="Pfam" id="PF17921">
    <property type="entry name" value="Integrase_H2C2"/>
    <property type="match status" value="1"/>
</dbReference>
<proteinExistence type="predicted"/>
<dbReference type="EnsemblPlants" id="TuG1812G0500003370.01.T01">
    <property type="protein sequence ID" value="TuG1812G0500003370.01.T01.cds275320"/>
    <property type="gene ID" value="TuG1812G0500003370.01"/>
</dbReference>
<dbReference type="Gene3D" id="1.10.340.70">
    <property type="match status" value="1"/>
</dbReference>
<dbReference type="SUPFAM" id="SSF56672">
    <property type="entry name" value="DNA/RNA polymerases"/>
    <property type="match status" value="1"/>
</dbReference>
<dbReference type="Pfam" id="PF17919">
    <property type="entry name" value="RT_RNaseH_2"/>
    <property type="match status" value="1"/>
</dbReference>
<dbReference type="Gene3D" id="3.30.70.270">
    <property type="match status" value="2"/>
</dbReference>
<dbReference type="InterPro" id="IPR041588">
    <property type="entry name" value="Integrase_H2C2"/>
</dbReference>
<dbReference type="InterPro" id="IPR043128">
    <property type="entry name" value="Rev_trsase/Diguanyl_cyclase"/>
</dbReference>
<dbReference type="InterPro" id="IPR000477">
    <property type="entry name" value="RT_dom"/>
</dbReference>
<dbReference type="PANTHER" id="PTHR37984:SF5">
    <property type="entry name" value="PROTEIN NYNRIN-LIKE"/>
    <property type="match status" value="1"/>
</dbReference>
<accession>A0A8R7UHS3</accession>
<evidence type="ECO:0000256" key="1">
    <source>
        <dbReference type="ARBA" id="ARBA00023268"/>
    </source>
</evidence>